<evidence type="ECO:0000313" key="2">
    <source>
        <dbReference type="EMBL" id="WVZ76947.1"/>
    </source>
</evidence>
<dbReference type="PANTHER" id="PTHR31672">
    <property type="entry name" value="BNACNNG10540D PROTEIN"/>
    <property type="match status" value="1"/>
</dbReference>
<sequence length="390" mass="43953">MERGTRAKGARRSPLAAALTLPDEVTCDIFLRLPDKAILRCGAVCRAWRDVISTAVFLNAYQEQQPSLPLGIFHNESSSCGRDDVVDAAVDAFDLRGSPAKRQPVLRFNDYNFRRQFSVFASCDGLILLSLSNGLFYLCNPATRQWIPLPSLSSTTVVGLYPYGSSGEYRILHKEWRHEGDKSNYAYYVLTVGSSAEPRCLGFVDSLFAKPSLGHISSSPPVLLHDCLHWDEKAPNHGLIVFDTDAESFRCIRAPTPNSHVVEMDGLLGISHVNKTDMAVEIRVIQDYKTEVWSLKYKINLPVADMGCIAQKCQIDAVVVSKSGHVLVRCCSDRRMFHFDSNSKLLQMWDDNLPLVNGYWFRKSLCKHSFFRRQKGGRVKQLPRFFRGLL</sequence>
<dbReference type="NCBIfam" id="TIGR01640">
    <property type="entry name" value="F_box_assoc_1"/>
    <property type="match status" value="1"/>
</dbReference>
<dbReference type="AlphaFoldDB" id="A0AAQ3WWK1"/>
<dbReference type="InterPro" id="IPR036047">
    <property type="entry name" value="F-box-like_dom_sf"/>
</dbReference>
<dbReference type="InterPro" id="IPR050796">
    <property type="entry name" value="SCF_F-box_component"/>
</dbReference>
<dbReference type="InterPro" id="IPR001810">
    <property type="entry name" value="F-box_dom"/>
</dbReference>
<evidence type="ECO:0000259" key="1">
    <source>
        <dbReference type="PROSITE" id="PS50181"/>
    </source>
</evidence>
<reference evidence="2 3" key="1">
    <citation type="submission" date="2024-02" db="EMBL/GenBank/DDBJ databases">
        <title>High-quality chromosome-scale genome assembly of Pensacola bahiagrass (Paspalum notatum Flugge var. saurae).</title>
        <authorList>
            <person name="Vega J.M."/>
            <person name="Podio M."/>
            <person name="Orjuela J."/>
            <person name="Siena L.A."/>
            <person name="Pessino S.C."/>
            <person name="Combes M.C."/>
            <person name="Mariac C."/>
            <person name="Albertini E."/>
            <person name="Pupilli F."/>
            <person name="Ortiz J.P.A."/>
            <person name="Leblanc O."/>
        </authorList>
    </citation>
    <scope>NUCLEOTIDE SEQUENCE [LARGE SCALE GENOMIC DNA]</scope>
    <source>
        <strain evidence="2">R1</strain>
        <tissue evidence="2">Leaf</tissue>
    </source>
</reference>
<dbReference type="PANTHER" id="PTHR31672:SF2">
    <property type="entry name" value="F-BOX DOMAIN-CONTAINING PROTEIN"/>
    <property type="match status" value="1"/>
</dbReference>
<dbReference type="Proteomes" id="UP001341281">
    <property type="component" value="Chromosome 05"/>
</dbReference>
<dbReference type="SUPFAM" id="SSF81383">
    <property type="entry name" value="F-box domain"/>
    <property type="match status" value="1"/>
</dbReference>
<protein>
    <recommendedName>
        <fullName evidence="1">F-box domain-containing protein</fullName>
    </recommendedName>
</protein>
<dbReference type="EMBL" id="CP144749">
    <property type="protein sequence ID" value="WVZ76947.1"/>
    <property type="molecule type" value="Genomic_DNA"/>
</dbReference>
<dbReference type="Gene3D" id="1.20.1280.50">
    <property type="match status" value="1"/>
</dbReference>
<dbReference type="Pfam" id="PF12937">
    <property type="entry name" value="F-box-like"/>
    <property type="match status" value="1"/>
</dbReference>
<organism evidence="2 3">
    <name type="scientific">Paspalum notatum var. saurae</name>
    <dbReference type="NCBI Taxonomy" id="547442"/>
    <lineage>
        <taxon>Eukaryota</taxon>
        <taxon>Viridiplantae</taxon>
        <taxon>Streptophyta</taxon>
        <taxon>Embryophyta</taxon>
        <taxon>Tracheophyta</taxon>
        <taxon>Spermatophyta</taxon>
        <taxon>Magnoliopsida</taxon>
        <taxon>Liliopsida</taxon>
        <taxon>Poales</taxon>
        <taxon>Poaceae</taxon>
        <taxon>PACMAD clade</taxon>
        <taxon>Panicoideae</taxon>
        <taxon>Andropogonodae</taxon>
        <taxon>Paspaleae</taxon>
        <taxon>Paspalinae</taxon>
        <taxon>Paspalum</taxon>
    </lineage>
</organism>
<feature type="domain" description="F-box" evidence="1">
    <location>
        <begin position="15"/>
        <end position="64"/>
    </location>
</feature>
<dbReference type="PROSITE" id="PS50181">
    <property type="entry name" value="FBOX"/>
    <property type="match status" value="1"/>
</dbReference>
<proteinExistence type="predicted"/>
<dbReference type="InterPro" id="IPR013187">
    <property type="entry name" value="F-box-assoc_dom_typ3"/>
</dbReference>
<accession>A0AAQ3WWK1</accession>
<keyword evidence="3" id="KW-1185">Reference proteome</keyword>
<name>A0AAQ3WWK1_PASNO</name>
<gene>
    <name evidence="2" type="ORF">U9M48_024859</name>
</gene>
<dbReference type="CDD" id="cd09917">
    <property type="entry name" value="F-box_SF"/>
    <property type="match status" value="1"/>
</dbReference>
<dbReference type="SMART" id="SM00256">
    <property type="entry name" value="FBOX"/>
    <property type="match status" value="1"/>
</dbReference>
<dbReference type="Pfam" id="PF08268">
    <property type="entry name" value="FBA_3"/>
    <property type="match status" value="1"/>
</dbReference>
<evidence type="ECO:0000313" key="3">
    <source>
        <dbReference type="Proteomes" id="UP001341281"/>
    </source>
</evidence>
<dbReference type="InterPro" id="IPR017451">
    <property type="entry name" value="F-box-assoc_interact_dom"/>
</dbReference>